<evidence type="ECO:0000313" key="3">
    <source>
        <dbReference type="EMBL" id="KIJ05333.1"/>
    </source>
</evidence>
<evidence type="ECO:0000259" key="2">
    <source>
        <dbReference type="Pfam" id="PF18721"/>
    </source>
</evidence>
<dbReference type="HOGENOM" id="CLU_004966_1_0_1"/>
<feature type="region of interest" description="Disordered" evidence="1">
    <location>
        <begin position="162"/>
        <end position="201"/>
    </location>
</feature>
<evidence type="ECO:0000256" key="1">
    <source>
        <dbReference type="SAM" id="MobiDB-lite"/>
    </source>
</evidence>
<keyword evidence="4" id="KW-1185">Reference proteome</keyword>
<gene>
    <name evidence="3" type="ORF">PAXINDRAFT_93606</name>
</gene>
<proteinExistence type="predicted"/>
<dbReference type="Proteomes" id="UP000053647">
    <property type="component" value="Unassembled WGS sequence"/>
</dbReference>
<protein>
    <recommendedName>
        <fullName evidence="2">CxC6 like cysteine cluster associated with KDZ domain-containing protein</fullName>
    </recommendedName>
</protein>
<name>A0A0C9T1C8_PAXIN</name>
<accession>A0A0C9T1C8</accession>
<sequence>MCARLYNIALSKGATPPQDFPFVFQLSDDHVWSAIVQLSLIEDLALEDTTLAVRHGGEHKDHFTDAIRARNLRILVVTDGVTVGRPCCGVHNCHEPLLNNRDRFCLQHLGLVNVCAVIGCQQPTVLSTKMCDLPTHQAVEETYTLRGQAFFQLQKRLQRSHVANPVDSMPGDGSSDSENDTEEEEYEVDESGGPRLQDGSSPAIKLRAQFGRKRTHNEQLIVAPCGMILSRETFYGAEGVASVIEMIKRTFCDEFIKPNHIFYDNNCTLSYMVRNDPYFKSIGLSVDVFHFKCKHSTEDEWCQQHCNPASFEDLVGEDGKWLFNSSVAEQTNIWFGEYHSICREMTADRYAFFLDEMIIQKNCLCKVKLEVEGCKPHNWPTQ</sequence>
<dbReference type="OrthoDB" id="2501483at2759"/>
<dbReference type="AlphaFoldDB" id="A0A0C9T1C8"/>
<reference evidence="3 4" key="1">
    <citation type="submission" date="2014-06" db="EMBL/GenBank/DDBJ databases">
        <authorList>
            <consortium name="DOE Joint Genome Institute"/>
            <person name="Kuo A."/>
            <person name="Kohler A."/>
            <person name="Nagy L.G."/>
            <person name="Floudas D."/>
            <person name="Copeland A."/>
            <person name="Barry K.W."/>
            <person name="Cichocki N."/>
            <person name="Veneault-Fourrey C."/>
            <person name="LaButti K."/>
            <person name="Lindquist E.A."/>
            <person name="Lipzen A."/>
            <person name="Lundell T."/>
            <person name="Morin E."/>
            <person name="Murat C."/>
            <person name="Sun H."/>
            <person name="Tunlid A."/>
            <person name="Henrissat B."/>
            <person name="Grigoriev I.V."/>
            <person name="Hibbett D.S."/>
            <person name="Martin F."/>
            <person name="Nordberg H.P."/>
            <person name="Cantor M.N."/>
            <person name="Hua S.X."/>
        </authorList>
    </citation>
    <scope>NUCLEOTIDE SEQUENCE [LARGE SCALE GENOMIC DNA]</scope>
    <source>
        <strain evidence="3 4">ATCC 200175</strain>
    </source>
</reference>
<dbReference type="Pfam" id="PF18721">
    <property type="entry name" value="CxC6"/>
    <property type="match status" value="1"/>
</dbReference>
<organism evidence="3 4">
    <name type="scientific">Paxillus involutus ATCC 200175</name>
    <dbReference type="NCBI Taxonomy" id="664439"/>
    <lineage>
        <taxon>Eukaryota</taxon>
        <taxon>Fungi</taxon>
        <taxon>Dikarya</taxon>
        <taxon>Basidiomycota</taxon>
        <taxon>Agaricomycotina</taxon>
        <taxon>Agaricomycetes</taxon>
        <taxon>Agaricomycetidae</taxon>
        <taxon>Boletales</taxon>
        <taxon>Paxilineae</taxon>
        <taxon>Paxillaceae</taxon>
        <taxon>Paxillus</taxon>
    </lineage>
</organism>
<reference evidence="4" key="2">
    <citation type="submission" date="2015-01" db="EMBL/GenBank/DDBJ databases">
        <title>Evolutionary Origins and Diversification of the Mycorrhizal Mutualists.</title>
        <authorList>
            <consortium name="DOE Joint Genome Institute"/>
            <consortium name="Mycorrhizal Genomics Consortium"/>
            <person name="Kohler A."/>
            <person name="Kuo A."/>
            <person name="Nagy L.G."/>
            <person name="Floudas D."/>
            <person name="Copeland A."/>
            <person name="Barry K.W."/>
            <person name="Cichocki N."/>
            <person name="Veneault-Fourrey C."/>
            <person name="LaButti K."/>
            <person name="Lindquist E.A."/>
            <person name="Lipzen A."/>
            <person name="Lundell T."/>
            <person name="Morin E."/>
            <person name="Murat C."/>
            <person name="Riley R."/>
            <person name="Ohm R."/>
            <person name="Sun H."/>
            <person name="Tunlid A."/>
            <person name="Henrissat B."/>
            <person name="Grigoriev I.V."/>
            <person name="Hibbett D.S."/>
            <person name="Martin F."/>
        </authorList>
    </citation>
    <scope>NUCLEOTIDE SEQUENCE [LARGE SCALE GENOMIC DNA]</scope>
    <source>
        <strain evidence="4">ATCC 200175</strain>
    </source>
</reference>
<evidence type="ECO:0000313" key="4">
    <source>
        <dbReference type="Proteomes" id="UP000053647"/>
    </source>
</evidence>
<dbReference type="EMBL" id="KN821054">
    <property type="protein sequence ID" value="KIJ05333.1"/>
    <property type="molecule type" value="Genomic_DNA"/>
</dbReference>
<feature type="compositionally biased region" description="Acidic residues" evidence="1">
    <location>
        <begin position="175"/>
        <end position="190"/>
    </location>
</feature>
<dbReference type="InterPro" id="IPR040898">
    <property type="entry name" value="CxC6"/>
</dbReference>
<feature type="domain" description="CxC6 like cysteine cluster associated with KDZ" evidence="2">
    <location>
        <begin position="77"/>
        <end position="141"/>
    </location>
</feature>